<organism evidence="2">
    <name type="scientific">Arundo donax</name>
    <name type="common">Giant reed</name>
    <name type="synonym">Donax arundinaceus</name>
    <dbReference type="NCBI Taxonomy" id="35708"/>
    <lineage>
        <taxon>Eukaryota</taxon>
        <taxon>Viridiplantae</taxon>
        <taxon>Streptophyta</taxon>
        <taxon>Embryophyta</taxon>
        <taxon>Tracheophyta</taxon>
        <taxon>Spermatophyta</taxon>
        <taxon>Magnoliopsida</taxon>
        <taxon>Liliopsida</taxon>
        <taxon>Poales</taxon>
        <taxon>Poaceae</taxon>
        <taxon>PACMAD clade</taxon>
        <taxon>Arundinoideae</taxon>
        <taxon>Arundineae</taxon>
        <taxon>Arundo</taxon>
    </lineage>
</organism>
<protein>
    <submittedName>
        <fullName evidence="2">Uncharacterized protein</fullName>
    </submittedName>
</protein>
<sequence>MLSPAEATMEDEEETTSTPSCLAFTSEWVQGLLPHRWPRVQQRRQHAAAHGTQPPARALPVR</sequence>
<reference evidence="2" key="2">
    <citation type="journal article" date="2015" name="Data Brief">
        <title>Shoot transcriptome of the giant reed, Arundo donax.</title>
        <authorList>
            <person name="Barrero R.A."/>
            <person name="Guerrero F.D."/>
            <person name="Moolhuijzen P."/>
            <person name="Goolsby J.A."/>
            <person name="Tidwell J."/>
            <person name="Bellgard S.E."/>
            <person name="Bellgard M.I."/>
        </authorList>
    </citation>
    <scope>NUCLEOTIDE SEQUENCE</scope>
    <source>
        <tissue evidence="2">Shoot tissue taken approximately 20 cm above the soil surface</tissue>
    </source>
</reference>
<dbReference type="AlphaFoldDB" id="A0A0A9H4A3"/>
<dbReference type="EMBL" id="GBRH01170178">
    <property type="protein sequence ID" value="JAE27718.1"/>
    <property type="molecule type" value="Transcribed_RNA"/>
</dbReference>
<evidence type="ECO:0000256" key="1">
    <source>
        <dbReference type="SAM" id="MobiDB-lite"/>
    </source>
</evidence>
<proteinExistence type="predicted"/>
<feature type="region of interest" description="Disordered" evidence="1">
    <location>
        <begin position="40"/>
        <end position="62"/>
    </location>
</feature>
<accession>A0A0A9H4A3</accession>
<feature type="region of interest" description="Disordered" evidence="1">
    <location>
        <begin position="1"/>
        <end position="22"/>
    </location>
</feature>
<name>A0A0A9H4A3_ARUDO</name>
<evidence type="ECO:0000313" key="2">
    <source>
        <dbReference type="EMBL" id="JAE27718.1"/>
    </source>
</evidence>
<reference evidence="2" key="1">
    <citation type="submission" date="2014-09" db="EMBL/GenBank/DDBJ databases">
        <authorList>
            <person name="Magalhaes I.L.F."/>
            <person name="Oliveira U."/>
            <person name="Santos F.R."/>
            <person name="Vidigal T.H.D.A."/>
            <person name="Brescovit A.D."/>
            <person name="Santos A.J."/>
        </authorList>
    </citation>
    <scope>NUCLEOTIDE SEQUENCE</scope>
    <source>
        <tissue evidence="2">Shoot tissue taken approximately 20 cm above the soil surface</tissue>
    </source>
</reference>